<sequence>MVLASHRFVKHIASSTLVKLFQILDIFVAAQDNSAILLTCRSSPHLTEAEKVLETKSPKKSIT</sequence>
<protein>
    <submittedName>
        <fullName evidence="2">Uncharacterized protein</fullName>
    </submittedName>
</protein>
<reference evidence="2" key="1">
    <citation type="submission" date="2022-11" db="UniProtKB">
        <authorList>
            <consortium name="WormBaseParasite"/>
        </authorList>
    </citation>
    <scope>IDENTIFICATION</scope>
</reference>
<keyword evidence="1" id="KW-1185">Reference proteome</keyword>
<dbReference type="WBParaSite" id="PEQ_0000835601-mRNA-1">
    <property type="protein sequence ID" value="PEQ_0000835601-mRNA-1"/>
    <property type="gene ID" value="PEQ_0000835601"/>
</dbReference>
<proteinExistence type="predicted"/>
<organism evidence="1 2">
    <name type="scientific">Parascaris equorum</name>
    <name type="common">Equine roundworm</name>
    <dbReference type="NCBI Taxonomy" id="6256"/>
    <lineage>
        <taxon>Eukaryota</taxon>
        <taxon>Metazoa</taxon>
        <taxon>Ecdysozoa</taxon>
        <taxon>Nematoda</taxon>
        <taxon>Chromadorea</taxon>
        <taxon>Rhabditida</taxon>
        <taxon>Spirurina</taxon>
        <taxon>Ascaridomorpha</taxon>
        <taxon>Ascaridoidea</taxon>
        <taxon>Ascarididae</taxon>
        <taxon>Parascaris</taxon>
    </lineage>
</organism>
<accession>A0A914RPY3</accession>
<evidence type="ECO:0000313" key="1">
    <source>
        <dbReference type="Proteomes" id="UP000887564"/>
    </source>
</evidence>
<dbReference type="AlphaFoldDB" id="A0A914RPY3"/>
<dbReference type="Proteomes" id="UP000887564">
    <property type="component" value="Unplaced"/>
</dbReference>
<evidence type="ECO:0000313" key="2">
    <source>
        <dbReference type="WBParaSite" id="PEQ_0000835601-mRNA-1"/>
    </source>
</evidence>
<name>A0A914RPY3_PAREQ</name>